<evidence type="ECO:0000259" key="2">
    <source>
        <dbReference type="Pfam" id="PF01425"/>
    </source>
</evidence>
<evidence type="ECO:0000313" key="4">
    <source>
        <dbReference type="Proteomes" id="UP000516428"/>
    </source>
</evidence>
<dbReference type="AlphaFoldDB" id="A0A7H1BH14"/>
<proteinExistence type="inferred from homology"/>
<dbReference type="InterPro" id="IPR023631">
    <property type="entry name" value="Amidase_dom"/>
</dbReference>
<accession>A0A7H1BH14</accession>
<gene>
    <name evidence="3" type="ORF">IAG42_33345</name>
</gene>
<dbReference type="InterPro" id="IPR000120">
    <property type="entry name" value="Amidase"/>
</dbReference>
<name>A0A7H1BH14_9ACTN</name>
<feature type="domain" description="Amidase" evidence="2">
    <location>
        <begin position="293"/>
        <end position="381"/>
    </location>
</feature>
<keyword evidence="4" id="KW-1185">Reference proteome</keyword>
<evidence type="ECO:0000256" key="1">
    <source>
        <dbReference type="ARBA" id="ARBA00009199"/>
    </source>
</evidence>
<dbReference type="Pfam" id="PF01425">
    <property type="entry name" value="Amidase"/>
    <property type="match status" value="2"/>
</dbReference>
<dbReference type="InterPro" id="IPR036928">
    <property type="entry name" value="AS_sf"/>
</dbReference>
<dbReference type="RefSeq" id="WP_188340680.1">
    <property type="nucleotide sequence ID" value="NZ_CP061281.1"/>
</dbReference>
<organism evidence="3 4">
    <name type="scientific">Streptomyces xanthii</name>
    <dbReference type="NCBI Taxonomy" id="2768069"/>
    <lineage>
        <taxon>Bacteria</taxon>
        <taxon>Bacillati</taxon>
        <taxon>Actinomycetota</taxon>
        <taxon>Actinomycetes</taxon>
        <taxon>Kitasatosporales</taxon>
        <taxon>Streptomycetaceae</taxon>
        <taxon>Streptomyces</taxon>
    </lineage>
</organism>
<evidence type="ECO:0000313" key="3">
    <source>
        <dbReference type="EMBL" id="QNS08019.1"/>
    </source>
</evidence>
<feature type="domain" description="Amidase" evidence="2">
    <location>
        <begin position="93"/>
        <end position="220"/>
    </location>
</feature>
<comment type="similarity">
    <text evidence="1">Belongs to the amidase family.</text>
</comment>
<dbReference type="PANTHER" id="PTHR11895">
    <property type="entry name" value="TRANSAMIDASE"/>
    <property type="match status" value="1"/>
</dbReference>
<dbReference type="Proteomes" id="UP000516428">
    <property type="component" value="Chromosome"/>
</dbReference>
<reference evidence="3 4" key="1">
    <citation type="submission" date="2020-09" db="EMBL/GenBank/DDBJ databases">
        <title>A novel species.</title>
        <authorList>
            <person name="Gao J."/>
        </authorList>
    </citation>
    <scope>NUCLEOTIDE SEQUENCE [LARGE SCALE GENOMIC DNA]</scope>
    <source>
        <strain evidence="3 4">CRXT-Y-14</strain>
    </source>
</reference>
<dbReference type="PANTHER" id="PTHR11895:SF7">
    <property type="entry name" value="GLUTAMYL-TRNA(GLN) AMIDOTRANSFERASE SUBUNIT A, MITOCHONDRIAL"/>
    <property type="match status" value="1"/>
</dbReference>
<protein>
    <submittedName>
        <fullName evidence="3">Amidase</fullName>
    </submittedName>
</protein>
<dbReference type="Gene3D" id="3.90.1300.10">
    <property type="entry name" value="Amidase signature (AS) domain"/>
    <property type="match status" value="2"/>
</dbReference>
<sequence>MPGLPEAHTALTASATACEIAEAVRRRDVSARSVAESALQRIALRDGLRAFTGLLPAAARERAAEVDRRIAAGERLPLAGVPLAVKGTEGLASDQTRLLVAAGCVPVGTTSTPGPGTAWQTWGDTPRGPTLNPFDPDRSPGGSSAGSAAAVAAGLVPVATGSDGAGSVRIPAAWCGVIGLKPTNGRVPARDRAGLNIAGPLARTAADAAAYLDALAGTTTLPGLAPPHRPLRTIWSPNLGFAATDEAIAATARTLLHALTASGALESVDAPVRLTDPADCWRGLRGRDPERVTRARREAAGLTDQVDALFTHTPADLIATPVTPNPPHGHEGPGPTLSVALTWTFNITGHPAISLPAGRTPQGAPVGLQLAARRGREEDLLAVARARELLRSPGDPD</sequence>
<dbReference type="KEGG" id="sxn:IAG42_33345"/>
<dbReference type="GO" id="GO:0003824">
    <property type="term" value="F:catalytic activity"/>
    <property type="evidence" value="ECO:0007669"/>
    <property type="project" value="InterPro"/>
</dbReference>
<dbReference type="EMBL" id="CP061281">
    <property type="protein sequence ID" value="QNS08019.1"/>
    <property type="molecule type" value="Genomic_DNA"/>
</dbReference>
<dbReference type="SUPFAM" id="SSF75304">
    <property type="entry name" value="Amidase signature (AS) enzymes"/>
    <property type="match status" value="1"/>
</dbReference>